<evidence type="ECO:0000313" key="2">
    <source>
        <dbReference type="Proteomes" id="UP000575983"/>
    </source>
</evidence>
<accession>A0A7X0DKU4</accession>
<organism evidence="1 2">
    <name type="scientific">Borreliella lanei</name>
    <dbReference type="NCBI Taxonomy" id="373540"/>
    <lineage>
        <taxon>Bacteria</taxon>
        <taxon>Pseudomonadati</taxon>
        <taxon>Spirochaetota</taxon>
        <taxon>Spirochaetia</taxon>
        <taxon>Spirochaetales</taxon>
        <taxon>Borreliaceae</taxon>
        <taxon>Borreliella</taxon>
    </lineage>
</organism>
<gene>
    <name evidence="1" type="ORF">HNQ06_000002</name>
</gene>
<sequence>MKINDIVKTNDFNISLYKKLSKDFIKKENIKRMKDFFVFVKNRFSSIDNNSTETNMESSLNLYLKN</sequence>
<reference evidence="1 2" key="1">
    <citation type="submission" date="2020-08" db="EMBL/GenBank/DDBJ databases">
        <title>Genomic Encyclopedia of Type Strains, Phase IV (KMG-IV): sequencing the most valuable type-strain genomes for metagenomic binning, comparative biology and taxonomic classification.</title>
        <authorList>
            <person name="Goeker M."/>
        </authorList>
    </citation>
    <scope>NUCLEOTIDE SEQUENCE [LARGE SCALE GENOMIC DNA]</scope>
    <source>
        <strain evidence="1 2">DSM 17992</strain>
    </source>
</reference>
<protein>
    <submittedName>
        <fullName evidence="1">Uncharacterized protein</fullName>
    </submittedName>
</protein>
<dbReference type="Proteomes" id="UP000575983">
    <property type="component" value="Unassembled WGS sequence"/>
</dbReference>
<name>A0A7X0DKU4_9SPIR</name>
<evidence type="ECO:0000313" key="1">
    <source>
        <dbReference type="EMBL" id="MBB6207512.1"/>
    </source>
</evidence>
<dbReference type="EMBL" id="JACHFC010000001">
    <property type="protein sequence ID" value="MBB6207512.1"/>
    <property type="molecule type" value="Genomic_DNA"/>
</dbReference>
<proteinExistence type="predicted"/>
<comment type="caution">
    <text evidence="1">The sequence shown here is derived from an EMBL/GenBank/DDBJ whole genome shotgun (WGS) entry which is preliminary data.</text>
</comment>
<keyword evidence="2" id="KW-1185">Reference proteome</keyword>
<dbReference type="AlphaFoldDB" id="A0A7X0DKU4"/>